<evidence type="ECO:0000313" key="2">
    <source>
        <dbReference type="Proteomes" id="UP000265520"/>
    </source>
</evidence>
<sequence>MKQKIAARHDAKVIKRSFDVGSLVLRRNAKDSYEGKLAANWEGLYRVRGKTDNGASTLRQGSPI</sequence>
<reference evidence="1 2" key="1">
    <citation type="journal article" date="2018" name="Front. Plant Sci.">
        <title>Red Clover (Trifolium pratense) and Zigzag Clover (T. medium) - A Picture of Genomic Similarities and Differences.</title>
        <authorList>
            <person name="Dluhosova J."/>
            <person name="Istvanek J."/>
            <person name="Nedelnik J."/>
            <person name="Repkova J."/>
        </authorList>
    </citation>
    <scope>NUCLEOTIDE SEQUENCE [LARGE SCALE GENOMIC DNA]</scope>
    <source>
        <strain evidence="2">cv. 10/8</strain>
        <tissue evidence="1">Leaf</tissue>
    </source>
</reference>
<evidence type="ECO:0000313" key="1">
    <source>
        <dbReference type="EMBL" id="MCI80209.1"/>
    </source>
</evidence>
<organism evidence="1 2">
    <name type="scientific">Trifolium medium</name>
    <dbReference type="NCBI Taxonomy" id="97028"/>
    <lineage>
        <taxon>Eukaryota</taxon>
        <taxon>Viridiplantae</taxon>
        <taxon>Streptophyta</taxon>
        <taxon>Embryophyta</taxon>
        <taxon>Tracheophyta</taxon>
        <taxon>Spermatophyta</taxon>
        <taxon>Magnoliopsida</taxon>
        <taxon>eudicotyledons</taxon>
        <taxon>Gunneridae</taxon>
        <taxon>Pentapetalae</taxon>
        <taxon>rosids</taxon>
        <taxon>fabids</taxon>
        <taxon>Fabales</taxon>
        <taxon>Fabaceae</taxon>
        <taxon>Papilionoideae</taxon>
        <taxon>50 kb inversion clade</taxon>
        <taxon>NPAAA clade</taxon>
        <taxon>Hologalegina</taxon>
        <taxon>IRL clade</taxon>
        <taxon>Trifolieae</taxon>
        <taxon>Trifolium</taxon>
    </lineage>
</organism>
<protein>
    <recommendedName>
        <fullName evidence="3">Gag-pol polyprotein</fullName>
    </recommendedName>
</protein>
<dbReference type="Proteomes" id="UP000265520">
    <property type="component" value="Unassembled WGS sequence"/>
</dbReference>
<proteinExistence type="predicted"/>
<name>A0A392UYY9_9FABA</name>
<dbReference type="EMBL" id="LXQA010990429">
    <property type="protein sequence ID" value="MCI80209.1"/>
    <property type="molecule type" value="Genomic_DNA"/>
</dbReference>
<comment type="caution">
    <text evidence="1">The sequence shown here is derived from an EMBL/GenBank/DDBJ whole genome shotgun (WGS) entry which is preliminary data.</text>
</comment>
<keyword evidence="2" id="KW-1185">Reference proteome</keyword>
<evidence type="ECO:0008006" key="3">
    <source>
        <dbReference type="Google" id="ProtNLM"/>
    </source>
</evidence>
<dbReference type="AlphaFoldDB" id="A0A392UYY9"/>
<accession>A0A392UYY9</accession>